<proteinExistence type="predicted"/>
<sequence>MLRIATCFMLAVLVSAAASASTKEGQEIFNTSAIALFDGVTLLASDLKSLNDSVTVLEAIRPTFVLLRNPACEYGFTWVDGPDIRNALTHLDAALNALTDQSGQSHPVVKVRKLDGSVCSTAFDILTTAFAIHAEWSRDLVESSKENVASAAELDLPATKFYKLTLMHPGGEHYKYLTAVNGLLQLTDKHSKLLARYKKSVVNLLARARADLALYENKGCVVHQGPMSTDLRLRSVQMGATGDQSAITGLIAARKTDVRRK</sequence>
<keyword evidence="3" id="KW-1185">Reference proteome</keyword>
<reference evidence="2 3" key="1">
    <citation type="journal article" date="2012" name="PLoS Pathog.">
        <title>Diverse lifestyles and strategies of plant pathogenesis encoded in the genomes of eighteen Dothideomycetes fungi.</title>
        <authorList>
            <person name="Ohm R.A."/>
            <person name="Feau N."/>
            <person name="Henrissat B."/>
            <person name="Schoch C.L."/>
            <person name="Horwitz B.A."/>
            <person name="Barry K.W."/>
            <person name="Condon B.J."/>
            <person name="Copeland A.C."/>
            <person name="Dhillon B."/>
            <person name="Glaser F."/>
            <person name="Hesse C.N."/>
            <person name="Kosti I."/>
            <person name="LaButti K."/>
            <person name="Lindquist E.A."/>
            <person name="Lucas S."/>
            <person name="Salamov A.A."/>
            <person name="Bradshaw R.E."/>
            <person name="Ciuffetti L."/>
            <person name="Hamelin R.C."/>
            <person name="Kema G.H.J."/>
            <person name="Lawrence C."/>
            <person name="Scott J.A."/>
            <person name="Spatafora J.W."/>
            <person name="Turgeon B.G."/>
            <person name="de Wit P.J.G.M."/>
            <person name="Zhong S."/>
            <person name="Goodwin S.B."/>
            <person name="Grigoriev I.V."/>
        </authorList>
    </citation>
    <scope>NUCLEOTIDE SEQUENCE [LARGE SCALE GENOMIC DNA]</scope>
    <source>
        <strain evidence="2 3">UAMH 10762</strain>
    </source>
</reference>
<organism evidence="2 3">
    <name type="scientific">Baudoinia panamericana (strain UAMH 10762)</name>
    <name type="common">Angels' share fungus</name>
    <name type="synonym">Baudoinia compniacensis (strain UAMH 10762)</name>
    <dbReference type="NCBI Taxonomy" id="717646"/>
    <lineage>
        <taxon>Eukaryota</taxon>
        <taxon>Fungi</taxon>
        <taxon>Dikarya</taxon>
        <taxon>Ascomycota</taxon>
        <taxon>Pezizomycotina</taxon>
        <taxon>Dothideomycetes</taxon>
        <taxon>Dothideomycetidae</taxon>
        <taxon>Mycosphaerellales</taxon>
        <taxon>Teratosphaeriaceae</taxon>
        <taxon>Baudoinia</taxon>
    </lineage>
</organism>
<feature type="signal peptide" evidence="1">
    <location>
        <begin position="1"/>
        <end position="19"/>
    </location>
</feature>
<evidence type="ECO:0000256" key="1">
    <source>
        <dbReference type="SAM" id="SignalP"/>
    </source>
</evidence>
<evidence type="ECO:0000313" key="3">
    <source>
        <dbReference type="Proteomes" id="UP000011761"/>
    </source>
</evidence>
<dbReference type="RefSeq" id="XP_007674868.1">
    <property type="nucleotide sequence ID" value="XM_007676678.1"/>
</dbReference>
<name>M2MMZ7_BAUPA</name>
<feature type="chain" id="PRO_5004021314" evidence="1">
    <location>
        <begin position="20"/>
        <end position="261"/>
    </location>
</feature>
<accession>M2MMZ7</accession>
<dbReference type="GeneID" id="19114076"/>
<evidence type="ECO:0000313" key="2">
    <source>
        <dbReference type="EMBL" id="EMC98046.1"/>
    </source>
</evidence>
<protein>
    <submittedName>
        <fullName evidence="2">Uncharacterized protein</fullName>
    </submittedName>
</protein>
<dbReference type="AlphaFoldDB" id="M2MMZ7"/>
<dbReference type="EMBL" id="KB445553">
    <property type="protein sequence ID" value="EMC98046.1"/>
    <property type="molecule type" value="Genomic_DNA"/>
</dbReference>
<dbReference type="Proteomes" id="UP000011761">
    <property type="component" value="Unassembled WGS sequence"/>
</dbReference>
<keyword evidence="1" id="KW-0732">Signal</keyword>
<gene>
    <name evidence="2" type="ORF">BAUCODRAFT_411595</name>
</gene>
<dbReference type="HOGENOM" id="CLU_1065536_0_0_1"/>
<dbReference type="KEGG" id="bcom:BAUCODRAFT_411595"/>